<sequence length="116" mass="13236">VLEFKYNVNCKEQTKMSAKMQLFVFGIMVAISFSCLTDIEAGKFIIDFDQPNGKPESLLVGGGFDWAPLQGKWSVQNKKYLQKDVKFLSTADCTTYHRSYIGDENWTDYTVEATVR</sequence>
<protein>
    <submittedName>
        <fullName evidence="2">Uncharacterized protein</fullName>
    </submittedName>
</protein>
<name>A0A381XU89_9ZZZZ</name>
<accession>A0A381XU89</accession>
<evidence type="ECO:0000256" key="1">
    <source>
        <dbReference type="SAM" id="Phobius"/>
    </source>
</evidence>
<keyword evidence="1" id="KW-0472">Membrane</keyword>
<feature type="transmembrane region" description="Helical" evidence="1">
    <location>
        <begin position="20"/>
        <end position="39"/>
    </location>
</feature>
<feature type="non-terminal residue" evidence="2">
    <location>
        <position position="1"/>
    </location>
</feature>
<dbReference type="AlphaFoldDB" id="A0A381XU89"/>
<reference evidence="2" key="1">
    <citation type="submission" date="2018-05" db="EMBL/GenBank/DDBJ databases">
        <authorList>
            <person name="Lanie J.A."/>
            <person name="Ng W.-L."/>
            <person name="Kazmierczak K.M."/>
            <person name="Andrzejewski T.M."/>
            <person name="Davidsen T.M."/>
            <person name="Wayne K.J."/>
            <person name="Tettelin H."/>
            <person name="Glass J.I."/>
            <person name="Rusch D."/>
            <person name="Podicherti R."/>
            <person name="Tsui H.-C.T."/>
            <person name="Winkler M.E."/>
        </authorList>
    </citation>
    <scope>NUCLEOTIDE SEQUENCE</scope>
</reference>
<gene>
    <name evidence="2" type="ORF">METZ01_LOCUS120621</name>
</gene>
<feature type="non-terminal residue" evidence="2">
    <location>
        <position position="116"/>
    </location>
</feature>
<dbReference type="EMBL" id="UINC01016240">
    <property type="protein sequence ID" value="SVA67767.1"/>
    <property type="molecule type" value="Genomic_DNA"/>
</dbReference>
<keyword evidence="1" id="KW-0812">Transmembrane</keyword>
<proteinExistence type="predicted"/>
<organism evidence="2">
    <name type="scientific">marine metagenome</name>
    <dbReference type="NCBI Taxonomy" id="408172"/>
    <lineage>
        <taxon>unclassified sequences</taxon>
        <taxon>metagenomes</taxon>
        <taxon>ecological metagenomes</taxon>
    </lineage>
</organism>
<evidence type="ECO:0000313" key="2">
    <source>
        <dbReference type="EMBL" id="SVA67767.1"/>
    </source>
</evidence>
<keyword evidence="1" id="KW-1133">Transmembrane helix</keyword>